<dbReference type="PANTHER" id="PTHR11265:SF0">
    <property type="entry name" value="12S RRNA N4-METHYLCYTIDINE METHYLTRANSFERASE"/>
    <property type="match status" value="1"/>
</dbReference>
<protein>
    <recommendedName>
        <fullName evidence="7">Ribosomal RNA small subunit methyltransferase H</fullName>
        <ecNumber evidence="7">2.1.1.199</ecNumber>
    </recommendedName>
    <alternativeName>
        <fullName evidence="7">16S rRNA m(4)C1402 methyltransferase</fullName>
    </alternativeName>
    <alternativeName>
        <fullName evidence="7">rRNA (cytosine-N(4)-)-methyltransferase RsmH</fullName>
    </alternativeName>
</protein>
<dbReference type="CDD" id="cd02440">
    <property type="entry name" value="AdoMet_MTases"/>
    <property type="match status" value="1"/>
</dbReference>
<proteinExistence type="inferred from homology"/>
<dbReference type="GO" id="GO:0071424">
    <property type="term" value="F:rRNA (cytosine-N4-)-methyltransferase activity"/>
    <property type="evidence" value="ECO:0007669"/>
    <property type="project" value="UniProtKB-UniRule"/>
</dbReference>
<dbReference type="EMBL" id="JAKOAV010000016">
    <property type="protein sequence ID" value="MDF9408634.1"/>
    <property type="molecule type" value="Genomic_DNA"/>
</dbReference>
<feature type="binding site" evidence="7">
    <location>
        <position position="53"/>
    </location>
    <ligand>
        <name>S-adenosyl-L-methionine</name>
        <dbReference type="ChEBI" id="CHEBI:59789"/>
    </ligand>
</feature>
<evidence type="ECO:0000256" key="2">
    <source>
        <dbReference type="ARBA" id="ARBA00022490"/>
    </source>
</evidence>
<dbReference type="FunFam" id="1.10.150.170:FF:000001">
    <property type="entry name" value="Ribosomal RNA small subunit methyltransferase H"/>
    <property type="match status" value="1"/>
</dbReference>
<comment type="caution">
    <text evidence="8">The sequence shown here is derived from an EMBL/GenBank/DDBJ whole genome shotgun (WGS) entry which is preliminary data.</text>
</comment>
<evidence type="ECO:0000256" key="1">
    <source>
        <dbReference type="ARBA" id="ARBA00010396"/>
    </source>
</evidence>
<dbReference type="PANTHER" id="PTHR11265">
    <property type="entry name" value="S-ADENOSYL-METHYLTRANSFERASE MRAW"/>
    <property type="match status" value="1"/>
</dbReference>
<keyword evidence="9" id="KW-1185">Reference proteome</keyword>
<dbReference type="Gene3D" id="1.10.150.170">
    <property type="entry name" value="Putative methyltransferase TM0872, insert domain"/>
    <property type="match status" value="1"/>
</dbReference>
<gene>
    <name evidence="7 8" type="primary">rsmH</name>
    <name evidence="8" type="ORF">L7E55_09740</name>
</gene>
<dbReference type="HAMAP" id="MF_01007">
    <property type="entry name" value="16SrRNA_methyltr_H"/>
    <property type="match status" value="1"/>
</dbReference>
<dbReference type="RefSeq" id="WP_277443973.1">
    <property type="nucleotide sequence ID" value="NZ_JAKOAV010000016.1"/>
</dbReference>
<accession>A0A9X4JTE3</accession>
<dbReference type="EC" id="2.1.1.199" evidence="7"/>
<dbReference type="GO" id="GO:0005737">
    <property type="term" value="C:cytoplasm"/>
    <property type="evidence" value="ECO:0007669"/>
    <property type="project" value="UniProtKB-SubCell"/>
</dbReference>
<comment type="function">
    <text evidence="7">Specifically methylates the N4 position of cytidine in position 1402 (C1402) of 16S rRNA.</text>
</comment>
<feature type="binding site" evidence="7">
    <location>
        <begin position="33"/>
        <end position="35"/>
    </location>
    <ligand>
        <name>S-adenosyl-L-methionine</name>
        <dbReference type="ChEBI" id="CHEBI:59789"/>
    </ligand>
</feature>
<dbReference type="PIRSF" id="PIRSF004486">
    <property type="entry name" value="MraW"/>
    <property type="match status" value="1"/>
</dbReference>
<dbReference type="Proteomes" id="UP001154312">
    <property type="component" value="Unassembled WGS sequence"/>
</dbReference>
<evidence type="ECO:0000313" key="8">
    <source>
        <dbReference type="EMBL" id="MDF9408634.1"/>
    </source>
</evidence>
<feature type="binding site" evidence="7">
    <location>
        <position position="101"/>
    </location>
    <ligand>
        <name>S-adenosyl-L-methionine</name>
        <dbReference type="ChEBI" id="CHEBI:59789"/>
    </ligand>
</feature>
<reference evidence="8" key="1">
    <citation type="submission" date="2022-02" db="EMBL/GenBank/DDBJ databases">
        <authorList>
            <person name="Leng L."/>
        </authorList>
    </citation>
    <scope>NUCLEOTIDE SEQUENCE</scope>
    <source>
        <strain evidence="8">JI</strain>
    </source>
</reference>
<dbReference type="GO" id="GO:0070475">
    <property type="term" value="P:rRNA base methylation"/>
    <property type="evidence" value="ECO:0007669"/>
    <property type="project" value="UniProtKB-UniRule"/>
</dbReference>
<evidence type="ECO:0000256" key="7">
    <source>
        <dbReference type="HAMAP-Rule" id="MF_01007"/>
    </source>
</evidence>
<evidence type="ECO:0000313" key="9">
    <source>
        <dbReference type="Proteomes" id="UP001154312"/>
    </source>
</evidence>
<comment type="subcellular location">
    <subcellularLocation>
        <location evidence="7">Cytoplasm</location>
    </subcellularLocation>
</comment>
<dbReference type="NCBIfam" id="TIGR00006">
    <property type="entry name" value="16S rRNA (cytosine(1402)-N(4))-methyltransferase RsmH"/>
    <property type="match status" value="1"/>
</dbReference>
<dbReference type="AlphaFoldDB" id="A0A9X4JTE3"/>
<keyword evidence="2 7" id="KW-0963">Cytoplasm</keyword>
<dbReference type="Pfam" id="PF01795">
    <property type="entry name" value="Methyltransf_5"/>
    <property type="match status" value="1"/>
</dbReference>
<dbReference type="SUPFAM" id="SSF53335">
    <property type="entry name" value="S-adenosyl-L-methionine-dependent methyltransferases"/>
    <property type="match status" value="1"/>
</dbReference>
<keyword evidence="5 7" id="KW-0808">Transferase</keyword>
<organism evidence="8 9">
    <name type="scientific">Pelotomaculum isophthalicicum JI</name>
    <dbReference type="NCBI Taxonomy" id="947010"/>
    <lineage>
        <taxon>Bacteria</taxon>
        <taxon>Bacillati</taxon>
        <taxon>Bacillota</taxon>
        <taxon>Clostridia</taxon>
        <taxon>Eubacteriales</taxon>
        <taxon>Desulfotomaculaceae</taxon>
        <taxon>Pelotomaculum</taxon>
    </lineage>
</organism>
<evidence type="ECO:0000256" key="3">
    <source>
        <dbReference type="ARBA" id="ARBA00022552"/>
    </source>
</evidence>
<feature type="binding site" evidence="7">
    <location>
        <position position="108"/>
    </location>
    <ligand>
        <name>S-adenosyl-L-methionine</name>
        <dbReference type="ChEBI" id="CHEBI:59789"/>
    </ligand>
</feature>
<evidence type="ECO:0000256" key="5">
    <source>
        <dbReference type="ARBA" id="ARBA00022679"/>
    </source>
</evidence>
<dbReference type="InterPro" id="IPR029063">
    <property type="entry name" value="SAM-dependent_MTases_sf"/>
</dbReference>
<name>A0A9X4JTE3_9FIRM</name>
<keyword evidence="6 7" id="KW-0949">S-adenosyl-L-methionine</keyword>
<dbReference type="Gene3D" id="3.40.50.150">
    <property type="entry name" value="Vaccinia Virus protein VP39"/>
    <property type="match status" value="1"/>
</dbReference>
<comment type="similarity">
    <text evidence="1 7">Belongs to the methyltransferase superfamily. RsmH family.</text>
</comment>
<keyword evidence="3 7" id="KW-0698">rRNA processing</keyword>
<evidence type="ECO:0000256" key="6">
    <source>
        <dbReference type="ARBA" id="ARBA00022691"/>
    </source>
</evidence>
<dbReference type="SUPFAM" id="SSF81799">
    <property type="entry name" value="Putative methyltransferase TM0872, insert domain"/>
    <property type="match status" value="1"/>
</dbReference>
<dbReference type="InterPro" id="IPR023397">
    <property type="entry name" value="SAM-dep_MeTrfase_MraW_recog"/>
</dbReference>
<comment type="catalytic activity">
    <reaction evidence="7">
        <text>cytidine(1402) in 16S rRNA + S-adenosyl-L-methionine = N(4)-methylcytidine(1402) in 16S rRNA + S-adenosyl-L-homocysteine + H(+)</text>
        <dbReference type="Rhea" id="RHEA:42928"/>
        <dbReference type="Rhea" id="RHEA-COMP:10286"/>
        <dbReference type="Rhea" id="RHEA-COMP:10287"/>
        <dbReference type="ChEBI" id="CHEBI:15378"/>
        <dbReference type="ChEBI" id="CHEBI:57856"/>
        <dbReference type="ChEBI" id="CHEBI:59789"/>
        <dbReference type="ChEBI" id="CHEBI:74506"/>
        <dbReference type="ChEBI" id="CHEBI:82748"/>
        <dbReference type="EC" id="2.1.1.199"/>
    </reaction>
</comment>
<dbReference type="InterPro" id="IPR002903">
    <property type="entry name" value="RsmH"/>
</dbReference>
<sequence>MNFVHVPVMLIEAVTGLNIKRNGVYVDCTLGGAGHSEAILKQIGPHGRLIAFDQDPEAIAYASEKLAPYRGKVELVRANFKDLAVKLKQLKIESVDGVLFDLGASSHQFDDPARGFSYLNNAPLDMRMNPEQEITARELVNKLTVKELARIIKEYGEERWASRIAEFIHAERSHQAIETTGQLVEIIKKAIPARARRSGPHPAKRTFQALRIAVNGELEVLAGAVRSAVQVLGNGGRICVISFHSLEDRIIKDLFRELAAPCSCPKEFPVCVCGKKKVLNIITTKPMVPGPAELECNPRSRSARLRIAEKILN</sequence>
<evidence type="ECO:0000256" key="4">
    <source>
        <dbReference type="ARBA" id="ARBA00022603"/>
    </source>
</evidence>
<keyword evidence="4 7" id="KW-0489">Methyltransferase</keyword>
<feature type="binding site" evidence="7">
    <location>
        <position position="80"/>
    </location>
    <ligand>
        <name>S-adenosyl-L-methionine</name>
        <dbReference type="ChEBI" id="CHEBI:59789"/>
    </ligand>
</feature>